<dbReference type="Proteomes" id="UP000663419">
    <property type="component" value="Chromosome 1"/>
</dbReference>
<feature type="region of interest" description="Disordered" evidence="2">
    <location>
        <begin position="637"/>
        <end position="799"/>
    </location>
</feature>
<feature type="compositionally biased region" description="Low complexity" evidence="2">
    <location>
        <begin position="729"/>
        <end position="739"/>
    </location>
</feature>
<reference evidence="3" key="1">
    <citation type="submission" date="2021-01" db="EMBL/GenBank/DDBJ databases">
        <title>Chromosome-level genome assembly of a human fungal pathogen reveals clustering of transcriptionally co-regulated genes.</title>
        <authorList>
            <person name="Voorhies M."/>
            <person name="Cohen S."/>
            <person name="Shea T.P."/>
            <person name="Petrus S."/>
            <person name="Munoz J.F."/>
            <person name="Poplawski S."/>
            <person name="Goldman W.E."/>
            <person name="Michael T."/>
            <person name="Cuomo C.A."/>
            <person name="Sil A."/>
            <person name="Beyhan S."/>
        </authorList>
    </citation>
    <scope>NUCLEOTIDE SEQUENCE</scope>
    <source>
        <strain evidence="3">H88</strain>
    </source>
</reference>
<feature type="compositionally biased region" description="Basic residues" evidence="2">
    <location>
        <begin position="1067"/>
        <end position="1080"/>
    </location>
</feature>
<feature type="compositionally biased region" description="Polar residues" evidence="2">
    <location>
        <begin position="15"/>
        <end position="30"/>
    </location>
</feature>
<organism evidence="3 4">
    <name type="scientific">Ajellomyces capsulatus (strain H88)</name>
    <name type="common">Darling's disease fungus</name>
    <name type="synonym">Histoplasma capsulatum</name>
    <dbReference type="NCBI Taxonomy" id="544711"/>
    <lineage>
        <taxon>Eukaryota</taxon>
        <taxon>Fungi</taxon>
        <taxon>Dikarya</taxon>
        <taxon>Ascomycota</taxon>
        <taxon>Pezizomycotina</taxon>
        <taxon>Eurotiomycetes</taxon>
        <taxon>Eurotiomycetidae</taxon>
        <taxon>Onygenales</taxon>
        <taxon>Ajellomycetaceae</taxon>
        <taxon>Histoplasma</taxon>
    </lineage>
</organism>
<feature type="compositionally biased region" description="Low complexity" evidence="2">
    <location>
        <begin position="941"/>
        <end position="954"/>
    </location>
</feature>
<dbReference type="AlphaFoldDB" id="A0A8A1L4K3"/>
<evidence type="ECO:0000313" key="4">
    <source>
        <dbReference type="Proteomes" id="UP000663419"/>
    </source>
</evidence>
<feature type="region of interest" description="Disordered" evidence="2">
    <location>
        <begin position="368"/>
        <end position="394"/>
    </location>
</feature>
<feature type="compositionally biased region" description="Polar residues" evidence="2">
    <location>
        <begin position="311"/>
        <end position="323"/>
    </location>
</feature>
<keyword evidence="1" id="KW-0175">Coiled coil</keyword>
<evidence type="ECO:0000313" key="3">
    <source>
        <dbReference type="EMBL" id="QSS49328.1"/>
    </source>
</evidence>
<gene>
    <name evidence="3" type="ORF">I7I53_09649</name>
</gene>
<feature type="compositionally biased region" description="Low complexity" evidence="2">
    <location>
        <begin position="47"/>
        <end position="62"/>
    </location>
</feature>
<feature type="region of interest" description="Disordered" evidence="2">
    <location>
        <begin position="812"/>
        <end position="1011"/>
    </location>
</feature>
<feature type="compositionally biased region" description="Basic residues" evidence="2">
    <location>
        <begin position="709"/>
        <end position="728"/>
    </location>
</feature>
<evidence type="ECO:0000256" key="2">
    <source>
        <dbReference type="SAM" id="MobiDB-lite"/>
    </source>
</evidence>
<feature type="compositionally biased region" description="Polar residues" evidence="2">
    <location>
        <begin position="654"/>
        <end position="664"/>
    </location>
</feature>
<accession>A0A8A1L4K3</accession>
<feature type="compositionally biased region" description="Basic and acidic residues" evidence="2">
    <location>
        <begin position="756"/>
        <end position="766"/>
    </location>
</feature>
<feature type="region of interest" description="Disordered" evidence="2">
    <location>
        <begin position="1045"/>
        <end position="1080"/>
    </location>
</feature>
<proteinExistence type="predicted"/>
<feature type="compositionally biased region" description="Low complexity" evidence="2">
    <location>
        <begin position="1045"/>
        <end position="1057"/>
    </location>
</feature>
<feature type="compositionally biased region" description="Polar residues" evidence="2">
    <location>
        <begin position="124"/>
        <end position="136"/>
    </location>
</feature>
<feature type="compositionally biased region" description="Polar residues" evidence="2">
    <location>
        <begin position="672"/>
        <end position="691"/>
    </location>
</feature>
<feature type="coiled-coil region" evidence="1">
    <location>
        <begin position="185"/>
        <end position="239"/>
    </location>
</feature>
<feature type="compositionally biased region" description="Basic residues" evidence="2">
    <location>
        <begin position="838"/>
        <end position="850"/>
    </location>
</feature>
<feature type="compositionally biased region" description="Polar residues" evidence="2">
    <location>
        <begin position="63"/>
        <end position="98"/>
    </location>
</feature>
<protein>
    <submittedName>
        <fullName evidence="3">DUF972 superfamily domain-containing protein</fullName>
    </submittedName>
</protein>
<feature type="compositionally biased region" description="Low complexity" evidence="2">
    <location>
        <begin position="966"/>
        <end position="995"/>
    </location>
</feature>
<feature type="compositionally biased region" description="Polar residues" evidence="2">
    <location>
        <begin position="889"/>
        <end position="924"/>
    </location>
</feature>
<feature type="region of interest" description="Disordered" evidence="2">
    <location>
        <begin position="265"/>
        <end position="351"/>
    </location>
</feature>
<dbReference type="EMBL" id="CP069102">
    <property type="protein sequence ID" value="QSS49328.1"/>
    <property type="molecule type" value="Genomic_DNA"/>
</dbReference>
<sequence>MDTQQHYRHYLANGPASSPTVRVASRSQRYFSAEPSTPDHSHPIKPTSQRRSTKNTTTKTYTDASRGSASPSSIQHDTSQRTNDSTGSTPLVNPTSSFLKGLINEQRASRSGRRAASEHPSDIHVQTPTTAPSQDDSSSEKQRKVNTILSAGLKQPREMAMREMDQYVSKLNKLNFDLKLEIYHRSQQLISLEKKLERVETLEEEVQRLQGVEAELEELRKVEESNQRLRDSNEHLRLELDKRDQAVNEAVELICQLEAKIDALETTTHDDDDDGDDDGRPMTARPHTSEGLVASPSMTPKGAPIFDIPDRTSSWKGTSSARSLRSRMEAGGTSARMARRHPSFLQESSGSTSALRSLYLTADEEPALQNGFNTDSQTGSFLSGDEPSEPESPRLSILSECSYLRPLATPSKQVEIESAGNGALPRGFSQPISKLDLKQEEEKDVKMSQIDQWIQPQDGLLVPAGQKRHNNYFQAETSETRLKKRQPSLGTAFQAHRPAKPYNFTTSKLDGQLFNGGRLPPTPDTMSTSNADAMNRSNSSIIAEKSLLDRGRSFANFSGGNISLRRPRSADDITTRPSTANTALSGTMETLTNATQLGINPGRDHLGSMFPAFGGHVPGRLEPAELFLNGDLSRQDSQEYAGESTTTNINTTTPEDSSGGNTPSARRKRYSPSLTSTHSEPQCEASISSSPPLTPQDWLEAALPADGGKHRKPLKVSRQHPHQHRRSHSTSTKESSLLSTGDPATPTSRTETTPSGKEKAVSKPDELYLPSPTNLRSRIAGSKKNQLQTENADLPRRRLSLRPRFFSRAVTAAAAASHRQTNPDSVDDLDGAPSPKIGRSRRMSSSRRKSLHIELPLPSRVRADLGLGGNGGSSGSGGDEGSSHSNNNAQNGGTDIWTSPASMMSTPRNGATDNRPYTSGNPETASKRRPSSFGIFGWMRGTTSSGTTPTQTQGKENNNRNSRSFTPARDTPTPTASRTTVSATASPTTTMTYSAQSRPKSQSRKASDRPATAYIPITVNDRQANSNTNNKKINNIHMNTNTPLNTAIASSAPTTPADDCGLEKRGSRFSHRRASWKPVV</sequence>
<feature type="compositionally biased region" description="Polar residues" evidence="2">
    <location>
        <begin position="955"/>
        <end position="965"/>
    </location>
</feature>
<dbReference type="VEuPathDB" id="FungiDB:I7I53_09649"/>
<feature type="compositionally biased region" description="Polar residues" evidence="2">
    <location>
        <begin position="370"/>
        <end position="381"/>
    </location>
</feature>
<feature type="region of interest" description="Disordered" evidence="2">
    <location>
        <begin position="1"/>
        <end position="144"/>
    </location>
</feature>
<feature type="compositionally biased region" description="Polar residues" evidence="2">
    <location>
        <begin position="745"/>
        <end position="755"/>
    </location>
</feature>
<feature type="compositionally biased region" description="Gly residues" evidence="2">
    <location>
        <begin position="866"/>
        <end position="880"/>
    </location>
</feature>
<name>A0A8A1L4K3_AJEC8</name>
<evidence type="ECO:0000256" key="1">
    <source>
        <dbReference type="SAM" id="Coils"/>
    </source>
</evidence>